<sequence>MLQNHYQFSGLANGDPNEHLERFLDLCATFMYNGVLDDAIRLRLFKFTLAGRAKTWLNTLPASSIVTWKDLQKKFLGKYFPPGKTIKLRNKISQFVQELEERLSEAWERINGLLKRCPNHKIELWSQIEIFYNRLNINTRSMIDAASGGSISKKTPEEIHELIEEMTANVYQYPMERSGNKAAGIYKLESSTTMQAQLEALQQQMANRKLVREIYAKLQSMKTMHTEFQSRKESLTLLTSQVNQINRDLYVRPKGALPSNSEVNPKEQVKVITLRSGKTLEEPQPKEQPAIEEEQNQKIEEEQRQERDKISSPASPRKKKAKIEEEERTEEAIEGCLTHSEELEDEDPIMIREIEQLEAENKELEEEIKEQGAQGASKPELKPLPNNLKYVFLEENDKPVIISSCLIYLEEKMLIEVLSKHKKAIGWSISNIKGIRPTICTH</sequence>
<accession>A0AAV7ESF4</accession>
<evidence type="ECO:0000313" key="4">
    <source>
        <dbReference type="EMBL" id="KAG9450567.1"/>
    </source>
</evidence>
<feature type="coiled-coil region" evidence="1">
    <location>
        <begin position="340"/>
        <end position="374"/>
    </location>
</feature>
<evidence type="ECO:0000259" key="3">
    <source>
        <dbReference type="Pfam" id="PF03732"/>
    </source>
</evidence>
<organism evidence="4 5">
    <name type="scientific">Aristolochia fimbriata</name>
    <name type="common">White veined hardy Dutchman's pipe vine</name>
    <dbReference type="NCBI Taxonomy" id="158543"/>
    <lineage>
        <taxon>Eukaryota</taxon>
        <taxon>Viridiplantae</taxon>
        <taxon>Streptophyta</taxon>
        <taxon>Embryophyta</taxon>
        <taxon>Tracheophyta</taxon>
        <taxon>Spermatophyta</taxon>
        <taxon>Magnoliopsida</taxon>
        <taxon>Magnoliidae</taxon>
        <taxon>Piperales</taxon>
        <taxon>Aristolochiaceae</taxon>
        <taxon>Aristolochia</taxon>
    </lineage>
</organism>
<keyword evidence="1" id="KW-0175">Coiled coil</keyword>
<evidence type="ECO:0000256" key="2">
    <source>
        <dbReference type="SAM" id="MobiDB-lite"/>
    </source>
</evidence>
<dbReference type="Proteomes" id="UP000825729">
    <property type="component" value="Unassembled WGS sequence"/>
</dbReference>
<keyword evidence="5" id="KW-1185">Reference proteome</keyword>
<evidence type="ECO:0000313" key="5">
    <source>
        <dbReference type="Proteomes" id="UP000825729"/>
    </source>
</evidence>
<feature type="compositionally biased region" description="Basic and acidic residues" evidence="2">
    <location>
        <begin position="295"/>
        <end position="310"/>
    </location>
</feature>
<feature type="domain" description="Retrotransposon gag" evidence="3">
    <location>
        <begin position="43"/>
        <end position="136"/>
    </location>
</feature>
<feature type="region of interest" description="Disordered" evidence="2">
    <location>
        <begin position="275"/>
        <end position="333"/>
    </location>
</feature>
<dbReference type="PANTHER" id="PTHR33223:SF11">
    <property type="entry name" value="ELEMENT PROTEIN, PUTATIVE-RELATED"/>
    <property type="match status" value="1"/>
</dbReference>
<proteinExistence type="predicted"/>
<evidence type="ECO:0000256" key="1">
    <source>
        <dbReference type="SAM" id="Coils"/>
    </source>
</evidence>
<dbReference type="AlphaFoldDB" id="A0AAV7ESF4"/>
<gene>
    <name evidence="4" type="ORF">H6P81_010532</name>
</gene>
<name>A0AAV7ESF4_ARIFI</name>
<protein>
    <recommendedName>
        <fullName evidence="3">Retrotransposon gag domain-containing protein</fullName>
    </recommendedName>
</protein>
<dbReference type="InterPro" id="IPR005162">
    <property type="entry name" value="Retrotrans_gag_dom"/>
</dbReference>
<dbReference type="EMBL" id="JAINDJ010000004">
    <property type="protein sequence ID" value="KAG9450567.1"/>
    <property type="molecule type" value="Genomic_DNA"/>
</dbReference>
<reference evidence="4 5" key="1">
    <citation type="submission" date="2021-07" db="EMBL/GenBank/DDBJ databases">
        <title>The Aristolochia fimbriata genome: insights into angiosperm evolution, floral development and chemical biosynthesis.</title>
        <authorList>
            <person name="Jiao Y."/>
        </authorList>
    </citation>
    <scope>NUCLEOTIDE SEQUENCE [LARGE SCALE GENOMIC DNA]</scope>
    <source>
        <strain evidence="4">IBCAS-2021</strain>
        <tissue evidence="4">Leaf</tissue>
    </source>
</reference>
<dbReference type="PANTHER" id="PTHR33223">
    <property type="entry name" value="CCHC-TYPE DOMAIN-CONTAINING PROTEIN"/>
    <property type="match status" value="1"/>
</dbReference>
<feature type="compositionally biased region" description="Acidic residues" evidence="2">
    <location>
        <begin position="324"/>
        <end position="333"/>
    </location>
</feature>
<comment type="caution">
    <text evidence="4">The sequence shown here is derived from an EMBL/GenBank/DDBJ whole genome shotgun (WGS) entry which is preliminary data.</text>
</comment>
<dbReference type="Pfam" id="PF03732">
    <property type="entry name" value="Retrotrans_gag"/>
    <property type="match status" value="1"/>
</dbReference>